<keyword evidence="1" id="KW-1133">Transmembrane helix</keyword>
<evidence type="ECO:0000313" key="2">
    <source>
        <dbReference type="EMBL" id="HJB38455.1"/>
    </source>
</evidence>
<keyword evidence="1" id="KW-0472">Membrane</keyword>
<dbReference type="AlphaFoldDB" id="A0A9D2M036"/>
<protein>
    <recommendedName>
        <fullName evidence="4">FeoB-associated Cys-rich membrane protein</fullName>
    </recommendedName>
</protein>
<evidence type="ECO:0000256" key="1">
    <source>
        <dbReference type="SAM" id="Phobius"/>
    </source>
</evidence>
<keyword evidence="1" id="KW-0812">Transmembrane</keyword>
<evidence type="ECO:0000313" key="3">
    <source>
        <dbReference type="Proteomes" id="UP000824214"/>
    </source>
</evidence>
<evidence type="ECO:0008006" key="4">
    <source>
        <dbReference type="Google" id="ProtNLM"/>
    </source>
</evidence>
<name>A0A9D2M036_9FIRM</name>
<comment type="caution">
    <text evidence="2">The sequence shown here is derived from an EMBL/GenBank/DDBJ whole genome shotgun (WGS) entry which is preliminary data.</text>
</comment>
<organism evidence="2 3">
    <name type="scientific">Candidatus Acutalibacter ornithocaccae</name>
    <dbReference type="NCBI Taxonomy" id="2838416"/>
    <lineage>
        <taxon>Bacteria</taxon>
        <taxon>Bacillati</taxon>
        <taxon>Bacillota</taxon>
        <taxon>Clostridia</taxon>
        <taxon>Eubacteriales</taxon>
        <taxon>Acutalibacteraceae</taxon>
        <taxon>Acutalibacter</taxon>
    </lineage>
</organism>
<reference evidence="2" key="1">
    <citation type="journal article" date="2021" name="PeerJ">
        <title>Extensive microbial diversity within the chicken gut microbiome revealed by metagenomics and culture.</title>
        <authorList>
            <person name="Gilroy R."/>
            <person name="Ravi A."/>
            <person name="Getino M."/>
            <person name="Pursley I."/>
            <person name="Horton D.L."/>
            <person name="Alikhan N.F."/>
            <person name="Baker D."/>
            <person name="Gharbi K."/>
            <person name="Hall N."/>
            <person name="Watson M."/>
            <person name="Adriaenssens E.M."/>
            <person name="Foster-Nyarko E."/>
            <person name="Jarju S."/>
            <person name="Secka A."/>
            <person name="Antonio M."/>
            <person name="Oren A."/>
            <person name="Chaudhuri R.R."/>
            <person name="La Ragione R."/>
            <person name="Hildebrand F."/>
            <person name="Pallen M.J."/>
        </authorList>
    </citation>
    <scope>NUCLEOTIDE SEQUENCE</scope>
    <source>
        <strain evidence="2">ChiBcolR8-3208</strain>
    </source>
</reference>
<feature type="transmembrane region" description="Helical" evidence="1">
    <location>
        <begin position="6"/>
        <end position="24"/>
    </location>
</feature>
<reference evidence="2" key="2">
    <citation type="submission" date="2021-04" db="EMBL/GenBank/DDBJ databases">
        <authorList>
            <person name="Gilroy R."/>
        </authorList>
    </citation>
    <scope>NUCLEOTIDE SEQUENCE</scope>
    <source>
        <strain evidence="2">ChiBcolR8-3208</strain>
    </source>
</reference>
<gene>
    <name evidence="2" type="ORF">H9942_10405</name>
</gene>
<dbReference type="EMBL" id="DWXZ01000220">
    <property type="protein sequence ID" value="HJB38455.1"/>
    <property type="molecule type" value="Genomic_DNA"/>
</dbReference>
<dbReference type="Proteomes" id="UP000824214">
    <property type="component" value="Unassembled WGS sequence"/>
</dbReference>
<sequence length="60" mass="5947">MLPTILIGLLVAVVFFAIVGKGIYNRKHHKGGCSACGGSCGGCRGCGVTVTKTPGGNTAP</sequence>
<proteinExistence type="predicted"/>
<accession>A0A9D2M036</accession>